<sequence>MNNLAMFNMSKSAGIFFLLLGIALLVRLSDFNYRKKENACTNNITTPHGNAALKSNIDAFPRQLSTLSEIVQHYCPKTELNGSNNKNVEEQKRISAIYSELSNLEMMKYCGNMTFLFGKDISTDLIRYNEFLTHLLNNMERKLSNNLTSLATKFGIPKEDKEKLWKEYKEGIKKEFKEVNDYYKRICKDYENTLIIPGFLFNIKLQKYINLWRKVAYRTEKKWSDTFAIRTSKYRTLKSKS</sequence>
<protein>
    <submittedName>
        <fullName evidence="2">RAD protein (Pv-fam-e)</fullName>
    </submittedName>
</protein>
<evidence type="ECO:0000313" key="2">
    <source>
        <dbReference type="EMBL" id="KMZ77744.1"/>
    </source>
</evidence>
<dbReference type="Proteomes" id="UP000053562">
    <property type="component" value="Unassembled WGS sequence"/>
</dbReference>
<accession>A0A0J9S4M0</accession>
<feature type="domain" description="Plasmodium RESA N-terminal" evidence="1">
    <location>
        <begin position="101"/>
        <end position="223"/>
    </location>
</feature>
<reference evidence="2 3" key="1">
    <citation type="submission" date="2011-08" db="EMBL/GenBank/DDBJ databases">
        <title>The Genome Sequence of Plasmodium vivax India VII.</title>
        <authorList>
            <consortium name="The Broad Institute Genome Sequencing Platform"/>
            <consortium name="The Broad Institute Genome Sequencing Center for Infectious Disease"/>
            <person name="Neafsey D."/>
            <person name="Carlton J."/>
            <person name="Barnwell J."/>
            <person name="Collins W."/>
            <person name="Escalante A."/>
            <person name="Mullikin J."/>
            <person name="Saul A."/>
            <person name="Guigo R."/>
            <person name="Camara F."/>
            <person name="Young S.K."/>
            <person name="Zeng Q."/>
            <person name="Gargeya S."/>
            <person name="Fitzgerald M."/>
            <person name="Haas B."/>
            <person name="Abouelleil A."/>
            <person name="Alvarado L."/>
            <person name="Arachchi H.M."/>
            <person name="Berlin A."/>
            <person name="Brown A."/>
            <person name="Chapman S.B."/>
            <person name="Chen Z."/>
            <person name="Dunbar C."/>
            <person name="Freedman E."/>
            <person name="Gearin G."/>
            <person name="Gellesch M."/>
            <person name="Goldberg J."/>
            <person name="Griggs A."/>
            <person name="Gujja S."/>
            <person name="Heiman D."/>
            <person name="Howarth C."/>
            <person name="Larson L."/>
            <person name="Lui A."/>
            <person name="MacDonald P.J.P."/>
            <person name="Montmayeur A."/>
            <person name="Murphy C."/>
            <person name="Neiman D."/>
            <person name="Pearson M."/>
            <person name="Priest M."/>
            <person name="Roberts A."/>
            <person name="Saif S."/>
            <person name="Shea T."/>
            <person name="Shenoy N."/>
            <person name="Sisk P."/>
            <person name="Stolte C."/>
            <person name="Sykes S."/>
            <person name="Wortman J."/>
            <person name="Nusbaum C."/>
            <person name="Birren B."/>
        </authorList>
    </citation>
    <scope>NUCLEOTIDE SEQUENCE [LARGE SCALE GENOMIC DNA]</scope>
    <source>
        <strain evidence="2 3">India VII</strain>
    </source>
</reference>
<gene>
    <name evidence="2" type="ORF">PVIIG_00433</name>
</gene>
<dbReference type="AlphaFoldDB" id="A0A0J9S4M0"/>
<dbReference type="Gene3D" id="6.10.280.180">
    <property type="entry name" value="Plasmodium RESA, N-terminal helical domain"/>
    <property type="match status" value="1"/>
</dbReference>
<evidence type="ECO:0000259" key="1">
    <source>
        <dbReference type="Pfam" id="PF09687"/>
    </source>
</evidence>
<dbReference type="OrthoDB" id="381372at2759"/>
<dbReference type="InterPro" id="IPR044885">
    <property type="entry name" value="PRESA_N_sf"/>
</dbReference>
<dbReference type="Pfam" id="PF09687">
    <property type="entry name" value="PRESAN"/>
    <property type="match status" value="1"/>
</dbReference>
<organism evidence="2 3">
    <name type="scientific">Plasmodium vivax India VII</name>
    <dbReference type="NCBI Taxonomy" id="1077284"/>
    <lineage>
        <taxon>Eukaryota</taxon>
        <taxon>Sar</taxon>
        <taxon>Alveolata</taxon>
        <taxon>Apicomplexa</taxon>
        <taxon>Aconoidasida</taxon>
        <taxon>Haemosporida</taxon>
        <taxon>Plasmodiidae</taxon>
        <taxon>Plasmodium</taxon>
        <taxon>Plasmodium (Plasmodium)</taxon>
    </lineage>
</organism>
<evidence type="ECO:0000313" key="3">
    <source>
        <dbReference type="Proteomes" id="UP000053562"/>
    </source>
</evidence>
<dbReference type="EMBL" id="KQ234376">
    <property type="protein sequence ID" value="KMZ77744.1"/>
    <property type="molecule type" value="Genomic_DNA"/>
</dbReference>
<proteinExistence type="predicted"/>
<dbReference type="InterPro" id="IPR019111">
    <property type="entry name" value="PRESA_N"/>
</dbReference>
<name>A0A0J9S4M0_PLAVI</name>